<dbReference type="Gene3D" id="2.40.50.90">
    <property type="match status" value="1"/>
</dbReference>
<organism evidence="6 7">
    <name type="scientific">Chryseosolibacter indicus</name>
    <dbReference type="NCBI Taxonomy" id="2782351"/>
    <lineage>
        <taxon>Bacteria</taxon>
        <taxon>Pseudomonadati</taxon>
        <taxon>Bacteroidota</taxon>
        <taxon>Cytophagia</taxon>
        <taxon>Cytophagales</taxon>
        <taxon>Chryseotaleaceae</taxon>
        <taxon>Chryseosolibacter</taxon>
    </lineage>
</organism>
<dbReference type="PROSITE" id="PS50830">
    <property type="entry name" value="TNASE_3"/>
    <property type="match status" value="1"/>
</dbReference>
<dbReference type="EMBL" id="JAHESD010000004">
    <property type="protein sequence ID" value="MBT1702222.1"/>
    <property type="molecule type" value="Genomic_DNA"/>
</dbReference>
<feature type="domain" description="TNase-like" evidence="5">
    <location>
        <begin position="28"/>
        <end position="149"/>
    </location>
</feature>
<reference evidence="6 7" key="1">
    <citation type="submission" date="2021-05" db="EMBL/GenBank/DDBJ databases">
        <title>A Polyphasic approach of four new species of the genus Ohtaekwangia: Ohtaekwangia histidinii sp. nov., Ohtaekwangia cretensis sp. nov., Ohtaekwangia indiensis sp. nov., Ohtaekwangia reichenbachii sp. nov. from diverse environment.</title>
        <authorList>
            <person name="Octaviana S."/>
        </authorList>
    </citation>
    <scope>NUCLEOTIDE SEQUENCE [LARGE SCALE GENOMIC DNA]</scope>
    <source>
        <strain evidence="6 7">PWU20</strain>
    </source>
</reference>
<feature type="chain" id="PRO_5046622130" evidence="4">
    <location>
        <begin position="27"/>
        <end position="186"/>
    </location>
</feature>
<keyword evidence="7" id="KW-1185">Reference proteome</keyword>
<keyword evidence="4" id="KW-0732">Signal</keyword>
<name>A0ABS5VL91_9BACT</name>
<accession>A0ABS5VL91</accession>
<evidence type="ECO:0000256" key="2">
    <source>
        <dbReference type="ARBA" id="ARBA00022759"/>
    </source>
</evidence>
<dbReference type="Pfam" id="PF00565">
    <property type="entry name" value="SNase"/>
    <property type="match status" value="1"/>
</dbReference>
<evidence type="ECO:0000313" key="6">
    <source>
        <dbReference type="EMBL" id="MBT1702222.1"/>
    </source>
</evidence>
<evidence type="ECO:0000256" key="4">
    <source>
        <dbReference type="SAM" id="SignalP"/>
    </source>
</evidence>
<dbReference type="InterPro" id="IPR016071">
    <property type="entry name" value="Staphylococal_nuclease_OB-fold"/>
</dbReference>
<comment type="caution">
    <text evidence="6">The sequence shown here is derived from an EMBL/GenBank/DDBJ whole genome shotgun (WGS) entry which is preliminary data.</text>
</comment>
<keyword evidence="2" id="KW-0255">Endonuclease</keyword>
<dbReference type="SUPFAM" id="SSF50199">
    <property type="entry name" value="Staphylococcal nuclease"/>
    <property type="match status" value="1"/>
</dbReference>
<protein>
    <submittedName>
        <fullName evidence="6">Thermonuclease family protein</fullName>
    </submittedName>
</protein>
<dbReference type="SMART" id="SM00318">
    <property type="entry name" value="SNc"/>
    <property type="match status" value="1"/>
</dbReference>
<dbReference type="Proteomes" id="UP000772618">
    <property type="component" value="Unassembled WGS sequence"/>
</dbReference>
<dbReference type="InterPro" id="IPR035437">
    <property type="entry name" value="SNase_OB-fold_sf"/>
</dbReference>
<proteinExistence type="predicted"/>
<dbReference type="PANTHER" id="PTHR12302:SF3">
    <property type="entry name" value="SERINE_THREONINE-PROTEIN KINASE 31"/>
    <property type="match status" value="1"/>
</dbReference>
<evidence type="ECO:0000256" key="3">
    <source>
        <dbReference type="ARBA" id="ARBA00022801"/>
    </source>
</evidence>
<sequence>MITIFKNKLHRAAQLILLFFLLVQFAEPEITGSVTAIADGDTFTLLTPANKQIRVRLYGVDAPEKGQDFHNVSKQYLSDLIFKKKVVVKQINKDRYKRVVGIVTVEGINVNEALLKKGLVWHYTQYDNNKEWAKLELKARKEKKAIWSMPNPTPPWNYRKKKRTTRSTSYINSPLFLCTPEAVLTL</sequence>
<keyword evidence="1" id="KW-0540">Nuclease</keyword>
<keyword evidence="3" id="KW-0378">Hydrolase</keyword>
<evidence type="ECO:0000256" key="1">
    <source>
        <dbReference type="ARBA" id="ARBA00022722"/>
    </source>
</evidence>
<gene>
    <name evidence="6" type="ORF">KK060_02970</name>
</gene>
<evidence type="ECO:0000313" key="7">
    <source>
        <dbReference type="Proteomes" id="UP000772618"/>
    </source>
</evidence>
<dbReference type="PANTHER" id="PTHR12302">
    <property type="entry name" value="EBNA2 BINDING PROTEIN P100"/>
    <property type="match status" value="1"/>
</dbReference>
<feature type="signal peptide" evidence="4">
    <location>
        <begin position="1"/>
        <end position="26"/>
    </location>
</feature>
<dbReference type="RefSeq" id="WP_254152005.1">
    <property type="nucleotide sequence ID" value="NZ_JAHESD010000004.1"/>
</dbReference>
<evidence type="ECO:0000259" key="5">
    <source>
        <dbReference type="PROSITE" id="PS50830"/>
    </source>
</evidence>